<reference evidence="2 3" key="1">
    <citation type="journal article" date="2024" name="G3 (Bethesda)">
        <title>Genome assembly of Hibiscus sabdariffa L. provides insights into metabolisms of medicinal natural products.</title>
        <authorList>
            <person name="Kim T."/>
        </authorList>
    </citation>
    <scope>NUCLEOTIDE SEQUENCE [LARGE SCALE GENOMIC DNA]</scope>
    <source>
        <strain evidence="2">TK-2024</strain>
        <tissue evidence="2">Old leaves</tissue>
    </source>
</reference>
<comment type="caution">
    <text evidence="2">The sequence shown here is derived from an EMBL/GenBank/DDBJ whole genome shotgun (WGS) entry which is preliminary data.</text>
</comment>
<organism evidence="2 3">
    <name type="scientific">Hibiscus sabdariffa</name>
    <name type="common">roselle</name>
    <dbReference type="NCBI Taxonomy" id="183260"/>
    <lineage>
        <taxon>Eukaryota</taxon>
        <taxon>Viridiplantae</taxon>
        <taxon>Streptophyta</taxon>
        <taxon>Embryophyta</taxon>
        <taxon>Tracheophyta</taxon>
        <taxon>Spermatophyta</taxon>
        <taxon>Magnoliopsida</taxon>
        <taxon>eudicotyledons</taxon>
        <taxon>Gunneridae</taxon>
        <taxon>Pentapetalae</taxon>
        <taxon>rosids</taxon>
        <taxon>malvids</taxon>
        <taxon>Malvales</taxon>
        <taxon>Malvaceae</taxon>
        <taxon>Malvoideae</taxon>
        <taxon>Hibiscus</taxon>
    </lineage>
</organism>
<accession>A0ABR2Q7W7</accession>
<proteinExistence type="predicted"/>
<name>A0ABR2Q7W7_9ROSI</name>
<dbReference type="EMBL" id="JBBPBN010000043">
    <property type="protein sequence ID" value="KAK8996768.1"/>
    <property type="molecule type" value="Genomic_DNA"/>
</dbReference>
<sequence length="86" mass="10212">MISSFKLRMEVQSVFSYVCNWTWENCEEHSERIAWHKLSWFPSHIQKHAVMAWMAILDRLPTTDRLIRMGIVVPSLCCLCRLVEES</sequence>
<evidence type="ECO:0000313" key="2">
    <source>
        <dbReference type="EMBL" id="KAK8996768.1"/>
    </source>
</evidence>
<dbReference type="InterPro" id="IPR026960">
    <property type="entry name" value="RVT-Znf"/>
</dbReference>
<keyword evidence="3" id="KW-1185">Reference proteome</keyword>
<evidence type="ECO:0000313" key="3">
    <source>
        <dbReference type="Proteomes" id="UP001396334"/>
    </source>
</evidence>
<dbReference type="Pfam" id="PF13966">
    <property type="entry name" value="zf-RVT"/>
    <property type="match status" value="1"/>
</dbReference>
<evidence type="ECO:0000259" key="1">
    <source>
        <dbReference type="Pfam" id="PF13966"/>
    </source>
</evidence>
<protein>
    <recommendedName>
        <fullName evidence="1">Reverse transcriptase zinc-binding domain-containing protein</fullName>
    </recommendedName>
</protein>
<feature type="domain" description="Reverse transcriptase zinc-binding" evidence="1">
    <location>
        <begin position="18"/>
        <end position="86"/>
    </location>
</feature>
<dbReference type="Proteomes" id="UP001396334">
    <property type="component" value="Unassembled WGS sequence"/>
</dbReference>
<gene>
    <name evidence="2" type="ORF">V6N11_020267</name>
</gene>